<dbReference type="InterPro" id="IPR003594">
    <property type="entry name" value="HATPase_dom"/>
</dbReference>
<dbReference type="SUPFAM" id="SSF47384">
    <property type="entry name" value="Homodimeric domain of signal transducing histidine kinase"/>
    <property type="match status" value="1"/>
</dbReference>
<evidence type="ECO:0000256" key="9">
    <source>
        <dbReference type="ARBA" id="ARBA00023012"/>
    </source>
</evidence>
<dbReference type="PROSITE" id="PS50885">
    <property type="entry name" value="HAMP"/>
    <property type="match status" value="1"/>
</dbReference>
<dbReference type="RefSeq" id="WP_200274814.1">
    <property type="nucleotide sequence ID" value="NZ_CP066802.1"/>
</dbReference>
<proteinExistence type="predicted"/>
<evidence type="ECO:0000256" key="10">
    <source>
        <dbReference type="ARBA" id="ARBA00023136"/>
    </source>
</evidence>
<evidence type="ECO:0000256" key="2">
    <source>
        <dbReference type="ARBA" id="ARBA00004236"/>
    </source>
</evidence>
<dbReference type="InterPro" id="IPR036890">
    <property type="entry name" value="HATPase_C_sf"/>
</dbReference>
<evidence type="ECO:0000313" key="15">
    <source>
        <dbReference type="Proteomes" id="UP000595895"/>
    </source>
</evidence>
<keyword evidence="5" id="KW-0808">Transferase</keyword>
<evidence type="ECO:0000256" key="5">
    <source>
        <dbReference type="ARBA" id="ARBA00022679"/>
    </source>
</evidence>
<dbReference type="CDD" id="cd06225">
    <property type="entry name" value="HAMP"/>
    <property type="match status" value="1"/>
</dbReference>
<dbReference type="Gene3D" id="1.10.287.130">
    <property type="match status" value="1"/>
</dbReference>
<keyword evidence="4" id="KW-0597">Phosphoprotein</keyword>
<dbReference type="InterPro" id="IPR003660">
    <property type="entry name" value="HAMP_dom"/>
</dbReference>
<accession>A0A7T7M8M9</accession>
<dbReference type="InterPro" id="IPR036097">
    <property type="entry name" value="HisK_dim/P_sf"/>
</dbReference>
<evidence type="ECO:0000256" key="8">
    <source>
        <dbReference type="ARBA" id="ARBA00022989"/>
    </source>
</evidence>
<evidence type="ECO:0000256" key="4">
    <source>
        <dbReference type="ARBA" id="ARBA00022553"/>
    </source>
</evidence>
<dbReference type="EMBL" id="CP066802">
    <property type="protein sequence ID" value="QQM66724.1"/>
    <property type="molecule type" value="Genomic_DNA"/>
</dbReference>
<dbReference type="InterPro" id="IPR004358">
    <property type="entry name" value="Sig_transdc_His_kin-like_C"/>
</dbReference>
<dbReference type="InterPro" id="IPR003661">
    <property type="entry name" value="HisK_dim/P_dom"/>
</dbReference>
<comment type="subcellular location">
    <subcellularLocation>
        <location evidence="2">Cell membrane</location>
    </subcellularLocation>
</comment>
<organism evidence="14 15">
    <name type="scientific">Actinomyces weissii</name>
    <dbReference type="NCBI Taxonomy" id="675090"/>
    <lineage>
        <taxon>Bacteria</taxon>
        <taxon>Bacillati</taxon>
        <taxon>Actinomycetota</taxon>
        <taxon>Actinomycetes</taxon>
        <taxon>Actinomycetales</taxon>
        <taxon>Actinomycetaceae</taxon>
        <taxon>Actinomyces</taxon>
    </lineage>
</organism>
<evidence type="ECO:0000259" key="13">
    <source>
        <dbReference type="PROSITE" id="PS50885"/>
    </source>
</evidence>
<dbReference type="Pfam" id="PF00512">
    <property type="entry name" value="HisKA"/>
    <property type="match status" value="1"/>
</dbReference>
<dbReference type="Pfam" id="PF02518">
    <property type="entry name" value="HATPase_c"/>
    <property type="match status" value="1"/>
</dbReference>
<keyword evidence="10 11" id="KW-0472">Membrane</keyword>
<dbReference type="InterPro" id="IPR005467">
    <property type="entry name" value="His_kinase_dom"/>
</dbReference>
<dbReference type="PRINTS" id="PR00344">
    <property type="entry name" value="BCTRLSENSOR"/>
</dbReference>
<dbReference type="Gene3D" id="3.30.565.10">
    <property type="entry name" value="Histidine kinase-like ATPase, C-terminal domain"/>
    <property type="match status" value="1"/>
</dbReference>
<dbReference type="SUPFAM" id="SSF55874">
    <property type="entry name" value="ATPase domain of HSP90 chaperone/DNA topoisomerase II/histidine kinase"/>
    <property type="match status" value="1"/>
</dbReference>
<name>A0A7T7M8M9_9ACTO</name>
<dbReference type="Pfam" id="PF00672">
    <property type="entry name" value="HAMP"/>
    <property type="match status" value="1"/>
</dbReference>
<dbReference type="SMART" id="SM00304">
    <property type="entry name" value="HAMP"/>
    <property type="match status" value="1"/>
</dbReference>
<feature type="domain" description="Histidine kinase" evidence="12">
    <location>
        <begin position="263"/>
        <end position="472"/>
    </location>
</feature>
<dbReference type="GO" id="GO:0000155">
    <property type="term" value="F:phosphorelay sensor kinase activity"/>
    <property type="evidence" value="ECO:0007669"/>
    <property type="project" value="InterPro"/>
</dbReference>
<dbReference type="KEGG" id="awe:JG540_06425"/>
<keyword evidence="6 11" id="KW-0812">Transmembrane</keyword>
<keyword evidence="9" id="KW-0902">Two-component regulatory system</keyword>
<evidence type="ECO:0000256" key="7">
    <source>
        <dbReference type="ARBA" id="ARBA00022777"/>
    </source>
</evidence>
<comment type="catalytic activity">
    <reaction evidence="1">
        <text>ATP + protein L-histidine = ADP + protein N-phospho-L-histidine.</text>
        <dbReference type="EC" id="2.7.13.3"/>
    </reaction>
</comment>
<evidence type="ECO:0000259" key="12">
    <source>
        <dbReference type="PROSITE" id="PS50109"/>
    </source>
</evidence>
<dbReference type="PROSITE" id="PS50109">
    <property type="entry name" value="HIS_KIN"/>
    <property type="match status" value="1"/>
</dbReference>
<dbReference type="SUPFAM" id="SSF158472">
    <property type="entry name" value="HAMP domain-like"/>
    <property type="match status" value="1"/>
</dbReference>
<keyword evidence="7 14" id="KW-0418">Kinase</keyword>
<feature type="transmembrane region" description="Helical" evidence="11">
    <location>
        <begin position="182"/>
        <end position="206"/>
    </location>
</feature>
<sequence length="481" mass="51795">MNLRATVARSTIHARVMCAIVLVALAALVVSGAVVLALSLRASHNRVDARLRMSVEALRHLSSDPVDPLASRPPGSAEEVLRTYLRRASLSPEEGELGIVEGRLRWLAPPGRGLRPESDEALLAHLLALADDPDARITSVTTSRGRYRVLVVPVRDQSTTVAYARVVDLDLAEAESWHTMRFYALAACGALALVAGIAWFGVGHLLRPIAALRKATEAIHEQDLTSRVAVHGHDDLSMLADAVNRMLDRVQHAVQNQRQLLDDVGHELRTPITILRGHLELVDAQDPEDVTRTTTLAIDELDRMGVLVNDLLALAASRSIDSIQASPTDVEELTLQVLDKASALGDRCWRLGSCSQQTAVLDPVRTTQAWLQLVSNAVRYSEAGSVVTLGSQVDGDDVLLWVEDEGIGIPEHEIELVRQRSARSSLTRSSTGGHGLGLSIVEGIVSSHGGVLDIRSTPGQGSVFTMRLPLKGPPSTAPEAV</sequence>
<dbReference type="SMART" id="SM00388">
    <property type="entry name" value="HisKA"/>
    <property type="match status" value="1"/>
</dbReference>
<dbReference type="PANTHER" id="PTHR45436:SF5">
    <property type="entry name" value="SENSOR HISTIDINE KINASE TRCS"/>
    <property type="match status" value="1"/>
</dbReference>
<dbReference type="Proteomes" id="UP000595895">
    <property type="component" value="Chromosome"/>
</dbReference>
<dbReference type="InterPro" id="IPR050428">
    <property type="entry name" value="TCS_sensor_his_kinase"/>
</dbReference>
<dbReference type="EC" id="2.7.13.3" evidence="3"/>
<dbReference type="CDD" id="cd00075">
    <property type="entry name" value="HATPase"/>
    <property type="match status" value="1"/>
</dbReference>
<reference evidence="14 15" key="1">
    <citation type="submission" date="2020-12" db="EMBL/GenBank/DDBJ databases">
        <authorList>
            <person name="Zhou J."/>
        </authorList>
    </citation>
    <scope>NUCLEOTIDE SEQUENCE [LARGE SCALE GENOMIC DNA]</scope>
    <source>
        <strain evidence="14 15">CCUG 61299</strain>
    </source>
</reference>
<feature type="domain" description="HAMP" evidence="13">
    <location>
        <begin position="203"/>
        <end position="255"/>
    </location>
</feature>
<protein>
    <recommendedName>
        <fullName evidence="3">histidine kinase</fullName>
        <ecNumber evidence="3">2.7.13.3</ecNumber>
    </recommendedName>
</protein>
<dbReference type="GO" id="GO:0005886">
    <property type="term" value="C:plasma membrane"/>
    <property type="evidence" value="ECO:0007669"/>
    <property type="project" value="UniProtKB-SubCell"/>
</dbReference>
<dbReference type="PANTHER" id="PTHR45436">
    <property type="entry name" value="SENSOR HISTIDINE KINASE YKOH"/>
    <property type="match status" value="1"/>
</dbReference>
<evidence type="ECO:0000313" key="14">
    <source>
        <dbReference type="EMBL" id="QQM66724.1"/>
    </source>
</evidence>
<dbReference type="AlphaFoldDB" id="A0A7T7M8M9"/>
<dbReference type="SMART" id="SM00387">
    <property type="entry name" value="HATPase_c"/>
    <property type="match status" value="1"/>
</dbReference>
<evidence type="ECO:0000256" key="11">
    <source>
        <dbReference type="SAM" id="Phobius"/>
    </source>
</evidence>
<keyword evidence="8 11" id="KW-1133">Transmembrane helix</keyword>
<keyword evidence="15" id="KW-1185">Reference proteome</keyword>
<dbReference type="Gene3D" id="6.10.340.10">
    <property type="match status" value="1"/>
</dbReference>
<dbReference type="CDD" id="cd00082">
    <property type="entry name" value="HisKA"/>
    <property type="match status" value="1"/>
</dbReference>
<evidence type="ECO:0000256" key="1">
    <source>
        <dbReference type="ARBA" id="ARBA00000085"/>
    </source>
</evidence>
<evidence type="ECO:0000256" key="6">
    <source>
        <dbReference type="ARBA" id="ARBA00022692"/>
    </source>
</evidence>
<evidence type="ECO:0000256" key="3">
    <source>
        <dbReference type="ARBA" id="ARBA00012438"/>
    </source>
</evidence>
<gene>
    <name evidence="14" type="ORF">JG540_06425</name>
</gene>